<organism evidence="2">
    <name type="scientific">hydrothermal vent metagenome</name>
    <dbReference type="NCBI Taxonomy" id="652676"/>
    <lineage>
        <taxon>unclassified sequences</taxon>
        <taxon>metagenomes</taxon>
        <taxon>ecological metagenomes</taxon>
    </lineage>
</organism>
<proteinExistence type="predicted"/>
<accession>A0A3B0UW42</accession>
<sequence length="81" mass="8375">MGFIFAIIVGGIAGIIADRLMDANNPLILNVILGVVGAAIFNLVLGVVFGLWGGNILFKLLAGVAGASALIWAYRKYGGSR</sequence>
<evidence type="ECO:0000256" key="1">
    <source>
        <dbReference type="SAM" id="Phobius"/>
    </source>
</evidence>
<keyword evidence="1" id="KW-0472">Membrane</keyword>
<dbReference type="EMBL" id="UOEQ01000497">
    <property type="protein sequence ID" value="VAW23966.1"/>
    <property type="molecule type" value="Genomic_DNA"/>
</dbReference>
<keyword evidence="1" id="KW-0812">Transmembrane</keyword>
<dbReference type="AlphaFoldDB" id="A0A3B0UW42"/>
<feature type="transmembrane region" description="Helical" evidence="1">
    <location>
        <begin position="27"/>
        <end position="49"/>
    </location>
</feature>
<protein>
    <recommendedName>
        <fullName evidence="3">Transglycosylase associated protein</fullName>
    </recommendedName>
</protein>
<evidence type="ECO:0000313" key="2">
    <source>
        <dbReference type="EMBL" id="VAW23966.1"/>
    </source>
</evidence>
<keyword evidence="1" id="KW-1133">Transmembrane helix</keyword>
<gene>
    <name evidence="2" type="ORF">MNBD_ALPHA11-822</name>
</gene>
<name>A0A3B0UW42_9ZZZZ</name>
<feature type="transmembrane region" description="Helical" evidence="1">
    <location>
        <begin position="56"/>
        <end position="74"/>
    </location>
</feature>
<reference evidence="2" key="1">
    <citation type="submission" date="2018-06" db="EMBL/GenBank/DDBJ databases">
        <authorList>
            <person name="Zhirakovskaya E."/>
        </authorList>
    </citation>
    <scope>NUCLEOTIDE SEQUENCE</scope>
</reference>
<evidence type="ECO:0008006" key="3">
    <source>
        <dbReference type="Google" id="ProtNLM"/>
    </source>
</evidence>